<sequence length="65" mass="7617">MRSAVKTTKPSDVYGWQEVEQNLVHKVLSLSNFQVWATCVLSQRLDRVQFTRYKGREKICILAIF</sequence>
<evidence type="ECO:0000313" key="5">
    <source>
        <dbReference type="Proteomes" id="UP000262901"/>
    </source>
</evidence>
<reference evidence="4" key="3">
    <citation type="submission" date="2018-08" db="EMBL/GenBank/DDBJ databases">
        <title>Streptococcus chenjunshii sp. nov., isolated from stools sample of the Tibetan antelope in the Qinghai-Tibet plateau, China.</title>
        <authorList>
            <person name="Tian Z."/>
        </authorList>
    </citation>
    <scope>NUCLEOTIDE SEQUENCE [LARGE SCALE GENOMIC DNA]</scope>
    <source>
        <strain evidence="4">Z15</strain>
    </source>
</reference>
<proteinExistence type="predicted"/>
<dbReference type="Proteomes" id="UP000262901">
    <property type="component" value="Unassembled WGS sequence"/>
</dbReference>
<evidence type="ECO:0000313" key="1">
    <source>
        <dbReference type="EMBL" id="AXQ78109.1"/>
    </source>
</evidence>
<evidence type="ECO:0000313" key="3">
    <source>
        <dbReference type="EMBL" id="RFU53256.1"/>
    </source>
</evidence>
<dbReference type="EMBL" id="QVQY01000009">
    <property type="protein sequence ID" value="RFU51204.1"/>
    <property type="molecule type" value="Genomic_DNA"/>
</dbReference>
<dbReference type="EMBL" id="CP031733">
    <property type="protein sequence ID" value="AXQ78109.1"/>
    <property type="molecule type" value="Genomic_DNA"/>
</dbReference>
<evidence type="ECO:0000313" key="4">
    <source>
        <dbReference type="Proteomes" id="UP000246115"/>
    </source>
</evidence>
<dbReference type="EMBL" id="QVQZ01000009">
    <property type="protein sequence ID" value="RFU53256.1"/>
    <property type="molecule type" value="Genomic_DNA"/>
</dbReference>
<accession>A0A346NAR4</accession>
<evidence type="ECO:0000313" key="6">
    <source>
        <dbReference type="Proteomes" id="UP000264056"/>
    </source>
</evidence>
<dbReference type="AlphaFoldDB" id="A0A372KMQ5"/>
<name>A0A372KMQ5_9STRE</name>
<protein>
    <submittedName>
        <fullName evidence="3">Uncharacterized protein</fullName>
    </submittedName>
</protein>
<dbReference type="Proteomes" id="UP000264056">
    <property type="component" value="Unassembled WGS sequence"/>
</dbReference>
<reference evidence="3 5" key="2">
    <citation type="submission" date="2018-08" db="EMBL/GenBank/DDBJ databases">
        <title>Draft genome of Streptococcus sp. nov. Z1.</title>
        <authorList>
            <person name="Tian Z."/>
        </authorList>
    </citation>
    <scope>NUCLEOTIDE SEQUENCE [LARGE SCALE GENOMIC DNA]</scope>
    <source>
        <strain evidence="3">Z1</strain>
        <strain evidence="5">Z1(2018)</strain>
    </source>
</reference>
<keyword evidence="6" id="KW-1185">Reference proteome</keyword>
<dbReference type="Proteomes" id="UP000246115">
    <property type="component" value="Chromosome"/>
</dbReference>
<dbReference type="KEGG" id="schj:DDV21_002965"/>
<evidence type="ECO:0000313" key="2">
    <source>
        <dbReference type="EMBL" id="RFU51204.1"/>
    </source>
</evidence>
<organism evidence="3 5">
    <name type="scientific">Streptococcus chenjunshii</name>
    <dbReference type="NCBI Taxonomy" id="2173853"/>
    <lineage>
        <taxon>Bacteria</taxon>
        <taxon>Bacillati</taxon>
        <taxon>Bacillota</taxon>
        <taxon>Bacilli</taxon>
        <taxon>Lactobacillales</taxon>
        <taxon>Streptococcaceae</taxon>
        <taxon>Streptococcus</taxon>
    </lineage>
</organism>
<reference evidence="1" key="4">
    <citation type="journal article" date="2019" name="Int. J. Syst. Evol. Microbiol.">
        <title>Streptococcus chenjunshii sp. nov. isolated from feces of Tibetan antelopes.</title>
        <authorList>
            <person name="Tian Z."/>
            <person name="Lu S."/>
            <person name="Jin D."/>
            <person name="Yang J."/>
            <person name="Pu J."/>
            <person name="Lai X.H."/>
            <person name="Bai X.N."/>
            <person name="Wu X.M."/>
            <person name="Li J."/>
            <person name="Wang S."/>
            <person name="Xu J."/>
        </authorList>
    </citation>
    <scope>NUCLEOTIDE SEQUENCE</scope>
    <source>
        <strain evidence="1">Z15</strain>
    </source>
</reference>
<reference evidence="2 6" key="1">
    <citation type="submission" date="2018-08" db="EMBL/GenBank/DDBJ databases">
        <title>Draft genome of Streptococcus sp .nov. Z2.</title>
        <authorList>
            <person name="Tian Z."/>
        </authorList>
    </citation>
    <scope>NUCLEOTIDE SEQUENCE [LARGE SCALE GENOMIC DNA]</scope>
    <source>
        <strain evidence="2 6">Z2</strain>
    </source>
</reference>
<accession>A0A372KMQ5</accession>
<gene>
    <name evidence="1" type="ORF">DDV21_002965</name>
    <name evidence="2" type="ORF">DDV22_04915</name>
    <name evidence="3" type="ORF">DDV23_05190</name>
</gene>